<evidence type="ECO:0000313" key="2">
    <source>
        <dbReference type="EMBL" id="TLF39069.1"/>
    </source>
</evidence>
<dbReference type="EMBL" id="VBWO01000007">
    <property type="protein sequence ID" value="TLF39069.1"/>
    <property type="molecule type" value="Genomic_DNA"/>
</dbReference>
<sequence>MKRLGWFSLLTLSLIYILISAQTASAQSAPAANKAPLAKQIKITDVHQSLNLKFHLPAHTDYSLKDLNNQTLAEKKSASGAVSLKRLQSSSTKLILKTSRNRHTSKQVINVPESYPIAHPAIYRKPVIVGSKVTYVGAKRLRLFTIQTKYLPDIPKNQTGIALTIHNAHYAVPLSFSEKHFSASNDQHQVTVKMLSTPPVIKPNETKTIRLLIDVPQGKSINGTLALDQVNLTAPINFTCNLFERAALI</sequence>
<organism evidence="2 3">
    <name type="scientific">Lacticaseibacillus zeae</name>
    <name type="common">Lactobacillus zeae</name>
    <dbReference type="NCBI Taxonomy" id="57037"/>
    <lineage>
        <taxon>Bacteria</taxon>
        <taxon>Bacillati</taxon>
        <taxon>Bacillota</taxon>
        <taxon>Bacilli</taxon>
        <taxon>Lactobacillales</taxon>
        <taxon>Lactobacillaceae</taxon>
        <taxon>Lacticaseibacillus</taxon>
    </lineage>
</organism>
<feature type="chain" id="PRO_5024460864" description="DUF916 domain-containing protein" evidence="1">
    <location>
        <begin position="27"/>
        <end position="249"/>
    </location>
</feature>
<dbReference type="Proteomes" id="UP000309885">
    <property type="component" value="Unassembled WGS sequence"/>
</dbReference>
<gene>
    <name evidence="2" type="ORF">FEI15_08530</name>
</gene>
<keyword evidence="1" id="KW-0732">Signal</keyword>
<dbReference type="AlphaFoldDB" id="A0A5R8LP88"/>
<protein>
    <recommendedName>
        <fullName evidence="4">DUF916 domain-containing protein</fullName>
    </recommendedName>
</protein>
<name>A0A5R8LP88_LACZE</name>
<accession>A0A5R8LP88</accession>
<feature type="signal peptide" evidence="1">
    <location>
        <begin position="1"/>
        <end position="26"/>
    </location>
</feature>
<evidence type="ECO:0008006" key="4">
    <source>
        <dbReference type="Google" id="ProtNLM"/>
    </source>
</evidence>
<reference evidence="2 3" key="1">
    <citation type="submission" date="2019-05" db="EMBL/GenBank/DDBJ databases">
        <title>Genome-based reclassification of Lactobacillus casei as Lactobacillus casei subsp. casei. subsp.nov., description of Lactobacillus casei subsp. zeae subsp. nov., and emended description of Lactobacillus casei.</title>
        <authorList>
            <person name="Huang C.-H."/>
        </authorList>
    </citation>
    <scope>NUCLEOTIDE SEQUENCE [LARGE SCALE GENOMIC DNA]</scope>
    <source>
        <strain evidence="2 3">CRBIP24.44</strain>
    </source>
</reference>
<evidence type="ECO:0000256" key="1">
    <source>
        <dbReference type="SAM" id="SignalP"/>
    </source>
</evidence>
<comment type="caution">
    <text evidence="2">The sequence shown here is derived from an EMBL/GenBank/DDBJ whole genome shotgun (WGS) entry which is preliminary data.</text>
</comment>
<evidence type="ECO:0000313" key="3">
    <source>
        <dbReference type="Proteomes" id="UP000309885"/>
    </source>
</evidence>
<proteinExistence type="predicted"/>
<dbReference type="RefSeq" id="WP_138131040.1">
    <property type="nucleotide sequence ID" value="NZ_VBWO01000007.1"/>
</dbReference>